<organism evidence="2 3">
    <name type="scientific">Kribbella speibonae</name>
    <dbReference type="NCBI Taxonomy" id="1572660"/>
    <lineage>
        <taxon>Bacteria</taxon>
        <taxon>Bacillati</taxon>
        <taxon>Actinomycetota</taxon>
        <taxon>Actinomycetes</taxon>
        <taxon>Propionibacteriales</taxon>
        <taxon>Kribbellaceae</taxon>
        <taxon>Kribbella</taxon>
    </lineage>
</organism>
<evidence type="ECO:0000313" key="3">
    <source>
        <dbReference type="Proteomes" id="UP000294225"/>
    </source>
</evidence>
<dbReference type="Gene3D" id="3.20.80.10">
    <property type="entry name" value="Regulatory factor, effector binding domain"/>
    <property type="match status" value="1"/>
</dbReference>
<accession>A0A4R0J8C1</accession>
<dbReference type="Proteomes" id="UP000294225">
    <property type="component" value="Unassembled WGS sequence"/>
</dbReference>
<dbReference type="InterPro" id="IPR011256">
    <property type="entry name" value="Reg_factor_effector_dom_sf"/>
</dbReference>
<evidence type="ECO:0000256" key="1">
    <source>
        <dbReference type="SAM" id="MobiDB-lite"/>
    </source>
</evidence>
<dbReference type="AlphaFoldDB" id="A0A4R0J8C1"/>
<dbReference type="RefSeq" id="WP_131496296.1">
    <property type="nucleotide sequence ID" value="NZ_SJJY01000011.1"/>
</dbReference>
<comment type="caution">
    <text evidence="2">The sequence shown here is derived from an EMBL/GenBank/DDBJ whole genome shotgun (WGS) entry which is preliminary data.</text>
</comment>
<name>A0A4R0J8C1_9ACTN</name>
<reference evidence="2 3" key="1">
    <citation type="submission" date="2019-02" db="EMBL/GenBank/DDBJ databases">
        <title>Kribbella capetownensis sp. nov. and Kribbella speibonae sp. nov., isolated from soil.</title>
        <authorList>
            <person name="Curtis S.M."/>
            <person name="Norton I."/>
            <person name="Everest G.J."/>
            <person name="Meyers P.R."/>
        </authorList>
    </citation>
    <scope>NUCLEOTIDE SEQUENCE [LARGE SCALE GENOMIC DNA]</scope>
    <source>
        <strain evidence="2 3">YM55</strain>
    </source>
</reference>
<evidence type="ECO:0000313" key="2">
    <source>
        <dbReference type="EMBL" id="TCC42389.1"/>
    </source>
</evidence>
<gene>
    <name evidence="2" type="ORF">E0H92_12460</name>
</gene>
<dbReference type="EMBL" id="SJKC01000001">
    <property type="protein sequence ID" value="TCC42389.1"/>
    <property type="molecule type" value="Genomic_DNA"/>
</dbReference>
<sequence>MSGPMDLEVGVITPTALPGDDRVGPSTLPAGQYATLTYRNHSLRANRALLDWVADEGLTLDRDEVATGDAFGCRYEAYRTDPRTEPRKTKWEVELSMRLADKPDIPPRETHGRP</sequence>
<feature type="region of interest" description="Disordered" evidence="1">
    <location>
        <begin position="1"/>
        <end position="25"/>
    </location>
</feature>
<protein>
    <submittedName>
        <fullName evidence="2">AraC family transcriptional regulator</fullName>
    </submittedName>
</protein>
<proteinExistence type="predicted"/>